<sequence>MKNITGLTPAEIKELHYYIDQKKNTAIQKRCQCILYSYYGMQVSDLMKFFEVDRRSIYNWLHRWEKGKIQGLMDKPGRGLKPKLSLVHQDQVECIKEALCIHPEDRCQRLERINTLLPKPVSYDTLRRFEIKLRSIGV</sequence>
<dbReference type="Pfam" id="PF13551">
    <property type="entry name" value="HTH_29"/>
    <property type="match status" value="1"/>
</dbReference>
<dbReference type="OrthoDB" id="1440079at2"/>
<protein>
    <submittedName>
        <fullName evidence="1">Helix-turn-helix domain-containing protein</fullName>
    </submittedName>
</protein>
<accession>A0A7K0ETU8</accession>
<comment type="caution">
    <text evidence="1">The sequence shown here is derived from an EMBL/GenBank/DDBJ whole genome shotgun (WGS) entry which is preliminary data.</text>
</comment>
<proteinExistence type="predicted"/>
<dbReference type="SUPFAM" id="SSF46689">
    <property type="entry name" value="Homeodomain-like"/>
    <property type="match status" value="1"/>
</dbReference>
<evidence type="ECO:0000313" key="2">
    <source>
        <dbReference type="Proteomes" id="UP000441754"/>
    </source>
</evidence>
<evidence type="ECO:0000313" key="1">
    <source>
        <dbReference type="EMBL" id="MRS65234.1"/>
    </source>
</evidence>
<name>A0A7K0ETU8_9BACT</name>
<dbReference type="AlphaFoldDB" id="A0A7K0ETU8"/>
<gene>
    <name evidence="1" type="ORF">GJJ30_28305</name>
</gene>
<dbReference type="RefSeq" id="WP_154178504.1">
    <property type="nucleotide sequence ID" value="NZ_WJXZ01000014.1"/>
</dbReference>
<organism evidence="1 2">
    <name type="scientific">Larkinella terrae</name>
    <dbReference type="NCBI Taxonomy" id="2025311"/>
    <lineage>
        <taxon>Bacteria</taxon>
        <taxon>Pseudomonadati</taxon>
        <taxon>Bacteroidota</taxon>
        <taxon>Cytophagia</taxon>
        <taxon>Cytophagales</taxon>
        <taxon>Spirosomataceae</taxon>
        <taxon>Larkinella</taxon>
    </lineage>
</organism>
<reference evidence="1 2" key="1">
    <citation type="journal article" date="2018" name="Antonie Van Leeuwenhoek">
        <title>Larkinella terrae sp. nov., isolated from soil on Jeju Island, South Korea.</title>
        <authorList>
            <person name="Ten L.N."/>
            <person name="Jeon J."/>
            <person name="Park S.J."/>
            <person name="Park S."/>
            <person name="Lee S.Y."/>
            <person name="Kim M.K."/>
            <person name="Jung H.Y."/>
        </authorList>
    </citation>
    <scope>NUCLEOTIDE SEQUENCE [LARGE SCALE GENOMIC DNA]</scope>
    <source>
        <strain evidence="1 2">KCTC 52001</strain>
    </source>
</reference>
<dbReference type="Proteomes" id="UP000441754">
    <property type="component" value="Unassembled WGS sequence"/>
</dbReference>
<dbReference type="EMBL" id="WJXZ01000014">
    <property type="protein sequence ID" value="MRS65234.1"/>
    <property type="molecule type" value="Genomic_DNA"/>
</dbReference>
<keyword evidence="2" id="KW-1185">Reference proteome</keyword>
<dbReference type="InterPro" id="IPR009057">
    <property type="entry name" value="Homeodomain-like_sf"/>
</dbReference>